<dbReference type="Proteomes" id="UP000594261">
    <property type="component" value="Chromosome 7"/>
</dbReference>
<proteinExistence type="predicted"/>
<evidence type="ECO:0000313" key="1">
    <source>
        <dbReference type="EnsemblPlants" id="QL07p032810:mrna"/>
    </source>
</evidence>
<dbReference type="InterPro" id="IPR046350">
    <property type="entry name" value="Cystatin_sf"/>
</dbReference>
<accession>A0A7N2R7Z9</accession>
<reference evidence="1" key="2">
    <citation type="submission" date="2021-01" db="UniProtKB">
        <authorList>
            <consortium name="EnsemblPlants"/>
        </authorList>
    </citation>
    <scope>IDENTIFICATION</scope>
</reference>
<dbReference type="Gene3D" id="3.10.450.10">
    <property type="match status" value="1"/>
</dbReference>
<dbReference type="SUPFAM" id="SSF54403">
    <property type="entry name" value="Cystatin/monellin"/>
    <property type="match status" value="1"/>
</dbReference>
<reference evidence="1 2" key="1">
    <citation type="journal article" date="2016" name="G3 (Bethesda)">
        <title>First Draft Assembly and Annotation of the Genome of a California Endemic Oak Quercus lobata Nee (Fagaceae).</title>
        <authorList>
            <person name="Sork V.L."/>
            <person name="Fitz-Gibbon S.T."/>
            <person name="Puiu D."/>
            <person name="Crepeau M."/>
            <person name="Gugger P.F."/>
            <person name="Sherman R."/>
            <person name="Stevens K."/>
            <person name="Langley C.H."/>
            <person name="Pellegrini M."/>
            <person name="Salzberg S.L."/>
        </authorList>
    </citation>
    <scope>NUCLEOTIDE SEQUENCE [LARGE SCALE GENOMIC DNA]</scope>
    <source>
        <strain evidence="1 2">cv. SW786</strain>
    </source>
</reference>
<dbReference type="AlphaFoldDB" id="A0A7N2R7Z9"/>
<dbReference type="EnsemblPlants" id="QL07p032846:mrna">
    <property type="protein sequence ID" value="QL07p032846:mrna"/>
    <property type="gene ID" value="QL07p032846"/>
</dbReference>
<organism evidence="1 2">
    <name type="scientific">Quercus lobata</name>
    <name type="common">Valley oak</name>
    <dbReference type="NCBI Taxonomy" id="97700"/>
    <lineage>
        <taxon>Eukaryota</taxon>
        <taxon>Viridiplantae</taxon>
        <taxon>Streptophyta</taxon>
        <taxon>Embryophyta</taxon>
        <taxon>Tracheophyta</taxon>
        <taxon>Spermatophyta</taxon>
        <taxon>Magnoliopsida</taxon>
        <taxon>eudicotyledons</taxon>
        <taxon>Gunneridae</taxon>
        <taxon>Pentapetalae</taxon>
        <taxon>rosids</taxon>
        <taxon>fabids</taxon>
        <taxon>Fagales</taxon>
        <taxon>Fagaceae</taxon>
        <taxon>Quercus</taxon>
    </lineage>
</organism>
<sequence>MMANENAFFFFGLNLLDPQISEEERCECCVYGEMLLDRYNQVKGTDFEFVRLVKIMVMLAAGVNFKIQFKAKSSAAAAAECTLKTFEGFVFKCCNFRHRVWPETCRLLCPDPPDYVYDEESRRPVYTYEVAEAPWSAETWVVHVQHVQWRLLSKYQAVPGFLDDQTCCVGAGNMESKPRQHQLKVS</sequence>
<evidence type="ECO:0000313" key="2">
    <source>
        <dbReference type="Proteomes" id="UP000594261"/>
    </source>
</evidence>
<name>A0A7N2R7Z9_QUELO</name>
<dbReference type="EMBL" id="LRBV02000007">
    <property type="status" value="NOT_ANNOTATED_CDS"/>
    <property type="molecule type" value="Genomic_DNA"/>
</dbReference>
<dbReference type="InParanoid" id="A0A7N2R7Z9"/>
<dbReference type="Gramene" id="QL07p032810:mrna">
    <property type="protein sequence ID" value="QL07p032810:mrna"/>
    <property type="gene ID" value="QL07p032810"/>
</dbReference>
<dbReference type="EnsemblPlants" id="QL07p032810:mrna">
    <property type="protein sequence ID" value="QL07p032810:mrna"/>
    <property type="gene ID" value="QL07p032810"/>
</dbReference>
<dbReference type="Gramene" id="QL07p032846:mrna">
    <property type="protein sequence ID" value="QL07p032846:mrna"/>
    <property type="gene ID" value="QL07p032846"/>
</dbReference>
<keyword evidence="2" id="KW-1185">Reference proteome</keyword>
<protein>
    <submittedName>
        <fullName evidence="1">Uncharacterized protein</fullName>
    </submittedName>
</protein>